<dbReference type="AlphaFoldDB" id="A0A3A4A0A0"/>
<proteinExistence type="inferred from homology"/>
<evidence type="ECO:0000313" key="9">
    <source>
        <dbReference type="EMBL" id="RJL21685.1"/>
    </source>
</evidence>
<dbReference type="InterPro" id="IPR011032">
    <property type="entry name" value="GroES-like_sf"/>
</dbReference>
<evidence type="ECO:0000313" key="10">
    <source>
        <dbReference type="Proteomes" id="UP000265768"/>
    </source>
</evidence>
<comment type="similarity">
    <text evidence="2 7">Belongs to the zinc-containing alcohol dehydrogenase family.</text>
</comment>
<dbReference type="GO" id="GO:0008270">
    <property type="term" value="F:zinc ion binding"/>
    <property type="evidence" value="ECO:0007669"/>
    <property type="project" value="InterPro"/>
</dbReference>
<dbReference type="Gene3D" id="3.90.180.10">
    <property type="entry name" value="Medium-chain alcohol dehydrogenases, catalytic domain"/>
    <property type="match status" value="1"/>
</dbReference>
<keyword evidence="10" id="KW-1185">Reference proteome</keyword>
<keyword evidence="4 7" id="KW-0862">Zinc</keyword>
<comment type="caution">
    <text evidence="9">The sequence shown here is derived from an EMBL/GenBank/DDBJ whole genome shotgun (WGS) entry which is preliminary data.</text>
</comment>
<sequence length="367" mass="37635">MLMRAAVLTDFKAPMEIREVEIADPGPGEVRVKIAASGVCGSDIKALDGKSPVVRELPFVLGHESAGVVESTGPGVSSVKPGDHVIISMNGPCGRCRNCGSGRFHLCSGRTRMAAIAGLMGDGTTRLKVDGRAARPMIGIGSFAEYAVVNEPMCVKIDPSAPLAAMSLLACGVVTGVGAVLNVARVEPGSSVLVVGCGGVGLNVIQGATLAGATTIIAADIVRSKLDLALRFGATHAILSEDLPKQVGEIVRGGADYAFDVTGVASVLGDAFAATRPGGTTVMVGSPPSGEPLSIPPGLLFGSRRLAGTQGGDASPVRDLPMLADQYLRGRLDLDALITERLPLDRVNEAVDHVRRGAVARSVIVFD</sequence>
<dbReference type="InterPro" id="IPR036291">
    <property type="entry name" value="NAD(P)-bd_dom_sf"/>
</dbReference>
<dbReference type="EMBL" id="QZEY01000024">
    <property type="protein sequence ID" value="RJL21685.1"/>
    <property type="molecule type" value="Genomic_DNA"/>
</dbReference>
<dbReference type="InterPro" id="IPR013154">
    <property type="entry name" value="ADH-like_N"/>
</dbReference>
<dbReference type="PANTHER" id="PTHR43880:SF12">
    <property type="entry name" value="ALCOHOL DEHYDROGENASE CLASS-3"/>
    <property type="match status" value="1"/>
</dbReference>
<dbReference type="SUPFAM" id="SSF51735">
    <property type="entry name" value="NAD(P)-binding Rossmann-fold domains"/>
    <property type="match status" value="1"/>
</dbReference>
<keyword evidence="5" id="KW-0560">Oxidoreductase</keyword>
<evidence type="ECO:0000256" key="5">
    <source>
        <dbReference type="ARBA" id="ARBA00023002"/>
    </source>
</evidence>
<organism evidence="9 10">
    <name type="scientific">Bailinhaonella thermotolerans</name>
    <dbReference type="NCBI Taxonomy" id="1070861"/>
    <lineage>
        <taxon>Bacteria</taxon>
        <taxon>Bacillati</taxon>
        <taxon>Actinomycetota</taxon>
        <taxon>Actinomycetes</taxon>
        <taxon>Streptosporangiales</taxon>
        <taxon>Streptosporangiaceae</taxon>
        <taxon>Bailinhaonella</taxon>
    </lineage>
</organism>
<dbReference type="FunFam" id="3.40.50.720:FF:000003">
    <property type="entry name" value="S-(hydroxymethyl)glutathione dehydrogenase"/>
    <property type="match status" value="1"/>
</dbReference>
<dbReference type="GO" id="GO:0046294">
    <property type="term" value="P:formaldehyde catabolic process"/>
    <property type="evidence" value="ECO:0007669"/>
    <property type="project" value="TreeGrafter"/>
</dbReference>
<dbReference type="OrthoDB" id="334894at2"/>
<comment type="cofactor">
    <cofactor evidence="1 7">
        <name>Zn(2+)</name>
        <dbReference type="ChEBI" id="CHEBI:29105"/>
    </cofactor>
</comment>
<reference evidence="9 10" key="1">
    <citation type="submission" date="2018-09" db="EMBL/GenBank/DDBJ databases">
        <title>YIM 75507 draft genome.</title>
        <authorList>
            <person name="Tang S."/>
            <person name="Feng Y."/>
        </authorList>
    </citation>
    <scope>NUCLEOTIDE SEQUENCE [LARGE SCALE GENOMIC DNA]</scope>
    <source>
        <strain evidence="9 10">YIM 75507</strain>
    </source>
</reference>
<dbReference type="InterPro" id="IPR002328">
    <property type="entry name" value="ADH_Zn_CS"/>
</dbReference>
<evidence type="ECO:0000256" key="7">
    <source>
        <dbReference type="RuleBase" id="RU361277"/>
    </source>
</evidence>
<dbReference type="PANTHER" id="PTHR43880">
    <property type="entry name" value="ALCOHOL DEHYDROGENASE"/>
    <property type="match status" value="1"/>
</dbReference>
<dbReference type="InterPro" id="IPR020843">
    <property type="entry name" value="ER"/>
</dbReference>
<dbReference type="RefSeq" id="WP_119931219.1">
    <property type="nucleotide sequence ID" value="NZ_QZEY01000024.1"/>
</dbReference>
<dbReference type="GO" id="GO:0051903">
    <property type="term" value="F:S-(hydroxymethyl)glutathione dehydrogenase [NAD(P)+] activity"/>
    <property type="evidence" value="ECO:0007669"/>
    <property type="project" value="TreeGrafter"/>
</dbReference>
<dbReference type="SUPFAM" id="SSF50129">
    <property type="entry name" value="GroES-like"/>
    <property type="match status" value="2"/>
</dbReference>
<dbReference type="Proteomes" id="UP000265768">
    <property type="component" value="Unassembled WGS sequence"/>
</dbReference>
<evidence type="ECO:0000256" key="2">
    <source>
        <dbReference type="ARBA" id="ARBA00008072"/>
    </source>
</evidence>
<evidence type="ECO:0000259" key="8">
    <source>
        <dbReference type="SMART" id="SM00829"/>
    </source>
</evidence>
<name>A0A3A4A0A0_9ACTN</name>
<dbReference type="PROSITE" id="PS00059">
    <property type="entry name" value="ADH_ZINC"/>
    <property type="match status" value="1"/>
</dbReference>
<feature type="domain" description="Enoyl reductase (ER)" evidence="8">
    <location>
        <begin position="6"/>
        <end position="364"/>
    </location>
</feature>
<dbReference type="Pfam" id="PF08240">
    <property type="entry name" value="ADH_N"/>
    <property type="match status" value="1"/>
</dbReference>
<accession>A0A3A4A0A0</accession>
<evidence type="ECO:0000256" key="1">
    <source>
        <dbReference type="ARBA" id="ARBA00001947"/>
    </source>
</evidence>
<evidence type="ECO:0000256" key="4">
    <source>
        <dbReference type="ARBA" id="ARBA00022833"/>
    </source>
</evidence>
<dbReference type="GO" id="GO:0005829">
    <property type="term" value="C:cytosol"/>
    <property type="evidence" value="ECO:0007669"/>
    <property type="project" value="TreeGrafter"/>
</dbReference>
<dbReference type="InterPro" id="IPR013149">
    <property type="entry name" value="ADH-like_C"/>
</dbReference>
<evidence type="ECO:0000256" key="6">
    <source>
        <dbReference type="ARBA" id="ARBA00023027"/>
    </source>
</evidence>
<protein>
    <submittedName>
        <fullName evidence="9">Alcohol dehydrogenase</fullName>
    </submittedName>
</protein>
<dbReference type="Gene3D" id="3.40.50.720">
    <property type="entry name" value="NAD(P)-binding Rossmann-like Domain"/>
    <property type="match status" value="1"/>
</dbReference>
<keyword evidence="3 7" id="KW-0479">Metal-binding</keyword>
<dbReference type="SMART" id="SM00829">
    <property type="entry name" value="PKS_ER"/>
    <property type="match status" value="1"/>
</dbReference>
<keyword evidence="6" id="KW-0520">NAD</keyword>
<gene>
    <name evidence="9" type="ORF">D5H75_36700</name>
</gene>
<dbReference type="Pfam" id="PF00107">
    <property type="entry name" value="ADH_zinc_N"/>
    <property type="match status" value="1"/>
</dbReference>
<evidence type="ECO:0000256" key="3">
    <source>
        <dbReference type="ARBA" id="ARBA00022723"/>
    </source>
</evidence>